<dbReference type="Proteomes" id="UP000562464">
    <property type="component" value="Unassembled WGS sequence"/>
</dbReference>
<keyword evidence="7 8" id="KW-0315">Glutamine amidotransferase</keyword>
<dbReference type="SUPFAM" id="SSF52317">
    <property type="entry name" value="Class I glutamine amidotransferase-like"/>
    <property type="match status" value="1"/>
</dbReference>
<comment type="function">
    <text evidence="8">Part of the phosphoribosylformylglycinamidine synthase complex involved in the purines biosynthetic pathway. Catalyzes the ATP-dependent conversion of formylglycinamide ribonucleotide (FGAR) and glutamine to yield formylglycinamidine ribonucleotide (FGAM) and glutamate. The FGAM synthase complex is composed of three subunits. PurQ produces an ammonia molecule by converting glutamine to glutamate. PurL transfers the ammonia molecule to FGAR to form FGAM in an ATP-dependent manner. PurS interacts with PurQ and PurL and is thought to assist in the transfer of the ammonia molecule from PurQ to PurL.</text>
</comment>
<evidence type="ECO:0000256" key="1">
    <source>
        <dbReference type="ARBA" id="ARBA00022490"/>
    </source>
</evidence>
<keyword evidence="10" id="KW-1185">Reference proteome</keyword>
<feature type="active site" evidence="8">
    <location>
        <position position="195"/>
    </location>
</feature>
<evidence type="ECO:0000313" key="10">
    <source>
        <dbReference type="Proteomes" id="UP000562464"/>
    </source>
</evidence>
<dbReference type="Gene3D" id="3.40.50.880">
    <property type="match status" value="1"/>
</dbReference>
<accession>A0A841C5Y0</accession>
<dbReference type="InterPro" id="IPR010075">
    <property type="entry name" value="PRibForGlyAmidine_synth_PurQ"/>
</dbReference>
<dbReference type="NCBIfam" id="NF002957">
    <property type="entry name" value="PRK03619.1"/>
    <property type="match status" value="1"/>
</dbReference>
<dbReference type="GO" id="GO:0006189">
    <property type="term" value="P:'de novo' IMP biosynthetic process"/>
    <property type="evidence" value="ECO:0007669"/>
    <property type="project" value="UniProtKB-UniRule"/>
</dbReference>
<comment type="catalytic activity">
    <reaction evidence="8">
        <text>L-glutamine + H2O = L-glutamate + NH4(+)</text>
        <dbReference type="Rhea" id="RHEA:15889"/>
        <dbReference type="ChEBI" id="CHEBI:15377"/>
        <dbReference type="ChEBI" id="CHEBI:28938"/>
        <dbReference type="ChEBI" id="CHEBI:29985"/>
        <dbReference type="ChEBI" id="CHEBI:58359"/>
        <dbReference type="EC" id="3.5.1.2"/>
    </reaction>
</comment>
<name>A0A841C5Y0_9LACT</name>
<dbReference type="SMART" id="SM01211">
    <property type="entry name" value="GATase_5"/>
    <property type="match status" value="1"/>
</dbReference>
<dbReference type="Pfam" id="PF13507">
    <property type="entry name" value="GATase_5"/>
    <property type="match status" value="1"/>
</dbReference>
<dbReference type="GO" id="GO:0005737">
    <property type="term" value="C:cytoplasm"/>
    <property type="evidence" value="ECO:0007669"/>
    <property type="project" value="UniProtKB-SubCell"/>
</dbReference>
<keyword evidence="6 8" id="KW-0067">ATP-binding</keyword>
<keyword evidence="2 8" id="KW-0436">Ligase</keyword>
<dbReference type="InterPro" id="IPR029062">
    <property type="entry name" value="Class_I_gatase-like"/>
</dbReference>
<evidence type="ECO:0000256" key="4">
    <source>
        <dbReference type="ARBA" id="ARBA00022755"/>
    </source>
</evidence>
<evidence type="ECO:0000256" key="6">
    <source>
        <dbReference type="ARBA" id="ARBA00022840"/>
    </source>
</evidence>
<dbReference type="UniPathway" id="UPA00074">
    <property type="reaction ID" value="UER00128"/>
</dbReference>
<evidence type="ECO:0000256" key="5">
    <source>
        <dbReference type="ARBA" id="ARBA00022801"/>
    </source>
</evidence>
<dbReference type="PANTHER" id="PTHR47552:SF1">
    <property type="entry name" value="PHOSPHORIBOSYLFORMYLGLYCINAMIDINE SYNTHASE SUBUNIT PURQ"/>
    <property type="match status" value="1"/>
</dbReference>
<sequence length="232" mass="25703">MKFAVIQFPGSNCDFDLLWAIRDIMGVEAEFVWHDERSLTGFDGVLIPGGFSYGDYLRCGAIASFSNIMPEIKRLASEGKPIFGTCNGFQILVESGLLPGVLIRNDSLKFVSKWQALQVENNKTKFTSEYTKNELIHLPIAHGEGQYVADEDILADLKANNQIVFSYVEGNPNGSIENIAGIINKTGNVLGMMPHPERAMEKLLGSNDGVKMFASILKNFVEKIEPIDRVKL</sequence>
<evidence type="ECO:0000256" key="3">
    <source>
        <dbReference type="ARBA" id="ARBA00022741"/>
    </source>
</evidence>
<dbReference type="HAMAP" id="MF_00421">
    <property type="entry name" value="PurQ"/>
    <property type="match status" value="1"/>
</dbReference>
<dbReference type="AlphaFoldDB" id="A0A841C5Y0"/>
<comment type="catalytic activity">
    <reaction evidence="8">
        <text>N(2)-formyl-N(1)-(5-phospho-beta-D-ribosyl)glycinamide + L-glutamine + ATP + H2O = 2-formamido-N(1)-(5-O-phospho-beta-D-ribosyl)acetamidine + L-glutamate + ADP + phosphate + H(+)</text>
        <dbReference type="Rhea" id="RHEA:17129"/>
        <dbReference type="ChEBI" id="CHEBI:15377"/>
        <dbReference type="ChEBI" id="CHEBI:15378"/>
        <dbReference type="ChEBI" id="CHEBI:29985"/>
        <dbReference type="ChEBI" id="CHEBI:30616"/>
        <dbReference type="ChEBI" id="CHEBI:43474"/>
        <dbReference type="ChEBI" id="CHEBI:58359"/>
        <dbReference type="ChEBI" id="CHEBI:147286"/>
        <dbReference type="ChEBI" id="CHEBI:147287"/>
        <dbReference type="ChEBI" id="CHEBI:456216"/>
        <dbReference type="EC" id="6.3.5.3"/>
    </reaction>
</comment>
<dbReference type="PROSITE" id="PS51273">
    <property type="entry name" value="GATASE_TYPE_1"/>
    <property type="match status" value="1"/>
</dbReference>
<evidence type="ECO:0000256" key="2">
    <source>
        <dbReference type="ARBA" id="ARBA00022598"/>
    </source>
</evidence>
<dbReference type="CDD" id="cd01740">
    <property type="entry name" value="GATase1_FGAR_AT"/>
    <property type="match status" value="1"/>
</dbReference>
<gene>
    <name evidence="8" type="primary">purQ</name>
    <name evidence="9" type="ORF">HNQ37_000026</name>
</gene>
<evidence type="ECO:0000313" key="9">
    <source>
        <dbReference type="EMBL" id="MBB5887158.1"/>
    </source>
</evidence>
<dbReference type="PIRSF" id="PIRSF001586">
    <property type="entry name" value="FGAM_synth_I"/>
    <property type="match status" value="1"/>
</dbReference>
<organism evidence="9 10">
    <name type="scientific">Lactovum miscens</name>
    <dbReference type="NCBI Taxonomy" id="190387"/>
    <lineage>
        <taxon>Bacteria</taxon>
        <taxon>Bacillati</taxon>
        <taxon>Bacillota</taxon>
        <taxon>Bacilli</taxon>
        <taxon>Lactobacillales</taxon>
        <taxon>Streptococcaceae</taxon>
        <taxon>Lactovum</taxon>
    </lineage>
</organism>
<reference evidence="9 10" key="1">
    <citation type="submission" date="2020-08" db="EMBL/GenBank/DDBJ databases">
        <title>Genomic Encyclopedia of Type Strains, Phase IV (KMG-IV): sequencing the most valuable type-strain genomes for metagenomic binning, comparative biology and taxonomic classification.</title>
        <authorList>
            <person name="Goeker M."/>
        </authorList>
    </citation>
    <scope>NUCLEOTIDE SEQUENCE [LARGE SCALE GENOMIC DNA]</scope>
    <source>
        <strain evidence="9 10">DSM 14925</strain>
    </source>
</reference>
<dbReference type="EMBL" id="JACHHV010000001">
    <property type="protein sequence ID" value="MBB5887158.1"/>
    <property type="molecule type" value="Genomic_DNA"/>
</dbReference>
<evidence type="ECO:0000256" key="8">
    <source>
        <dbReference type="HAMAP-Rule" id="MF_00421"/>
    </source>
</evidence>
<comment type="pathway">
    <text evidence="8">Purine metabolism; IMP biosynthesis via de novo pathway; 5-amino-1-(5-phospho-D-ribosyl)imidazole from N(2)-formyl-N(1)-(5-phospho-D-ribosyl)glycinamide: step 1/2.</text>
</comment>
<feature type="active site" evidence="8">
    <location>
        <position position="197"/>
    </location>
</feature>
<protein>
    <recommendedName>
        <fullName evidence="8">Phosphoribosylformylglycinamidine synthase subunit PurQ</fullName>
        <shortName evidence="8">FGAM synthase</shortName>
        <ecNumber evidence="8">6.3.5.3</ecNumber>
    </recommendedName>
    <alternativeName>
        <fullName evidence="8">Formylglycinamide ribonucleotide amidotransferase subunit I</fullName>
        <shortName evidence="8">FGAR amidotransferase I</shortName>
        <shortName evidence="8">FGAR-AT I</shortName>
    </alternativeName>
    <alternativeName>
        <fullName evidence="8">Glutaminase PurQ</fullName>
        <ecNumber evidence="8">3.5.1.2</ecNumber>
    </alternativeName>
    <alternativeName>
        <fullName evidence="8">Phosphoribosylformylglycinamidine synthase subunit I</fullName>
    </alternativeName>
</protein>
<dbReference type="FunFam" id="3.40.50.880:FF:000019">
    <property type="entry name" value="Phosphoribosylformylglycinamidine synthase subunit PurQ"/>
    <property type="match status" value="1"/>
</dbReference>
<feature type="active site" description="Nucleophile" evidence="8">
    <location>
        <position position="86"/>
    </location>
</feature>
<dbReference type="EC" id="6.3.5.3" evidence="8"/>
<dbReference type="GO" id="GO:0004359">
    <property type="term" value="F:glutaminase activity"/>
    <property type="evidence" value="ECO:0007669"/>
    <property type="project" value="UniProtKB-EC"/>
</dbReference>
<dbReference type="RefSeq" id="WP_183538066.1">
    <property type="nucleotide sequence ID" value="NZ_DASWOY010000012.1"/>
</dbReference>
<comment type="subunit">
    <text evidence="8">Part of the FGAM synthase complex composed of 1 PurL, 1 PurQ and 2 PurS subunits.</text>
</comment>
<dbReference type="NCBIfam" id="TIGR01737">
    <property type="entry name" value="FGAM_synth_I"/>
    <property type="match status" value="1"/>
</dbReference>
<comment type="caution">
    <text evidence="9">The sequence shown here is derived from an EMBL/GenBank/DDBJ whole genome shotgun (WGS) entry which is preliminary data.</text>
</comment>
<keyword evidence="1 8" id="KW-0963">Cytoplasm</keyword>
<dbReference type="EC" id="3.5.1.2" evidence="8"/>
<proteinExistence type="inferred from homology"/>
<dbReference type="GO" id="GO:0005524">
    <property type="term" value="F:ATP binding"/>
    <property type="evidence" value="ECO:0007669"/>
    <property type="project" value="UniProtKB-KW"/>
</dbReference>
<keyword evidence="3 8" id="KW-0547">Nucleotide-binding</keyword>
<dbReference type="GO" id="GO:0004642">
    <property type="term" value="F:phosphoribosylformylglycinamidine synthase activity"/>
    <property type="evidence" value="ECO:0007669"/>
    <property type="project" value="UniProtKB-UniRule"/>
</dbReference>
<dbReference type="PANTHER" id="PTHR47552">
    <property type="entry name" value="PHOSPHORIBOSYLFORMYLGLYCINAMIDINE SYNTHASE SUBUNIT PURQ"/>
    <property type="match status" value="1"/>
</dbReference>
<comment type="subcellular location">
    <subcellularLocation>
        <location evidence="8">Cytoplasm</location>
    </subcellularLocation>
</comment>
<keyword evidence="5 8" id="KW-0378">Hydrolase</keyword>
<keyword evidence="4 8" id="KW-0658">Purine biosynthesis</keyword>
<evidence type="ECO:0000256" key="7">
    <source>
        <dbReference type="ARBA" id="ARBA00022962"/>
    </source>
</evidence>